<gene>
    <name evidence="1" type="ORF">HPB48_018877</name>
</gene>
<name>A0A9J6GTY0_HAELO</name>
<dbReference type="AlphaFoldDB" id="A0A9J6GTY0"/>
<evidence type="ECO:0008006" key="3">
    <source>
        <dbReference type="Google" id="ProtNLM"/>
    </source>
</evidence>
<reference evidence="1 2" key="1">
    <citation type="journal article" date="2020" name="Cell">
        <title>Large-Scale Comparative Analyses of Tick Genomes Elucidate Their Genetic Diversity and Vector Capacities.</title>
        <authorList>
            <consortium name="Tick Genome and Microbiome Consortium (TIGMIC)"/>
            <person name="Jia N."/>
            <person name="Wang J."/>
            <person name="Shi W."/>
            <person name="Du L."/>
            <person name="Sun Y."/>
            <person name="Zhan W."/>
            <person name="Jiang J.F."/>
            <person name="Wang Q."/>
            <person name="Zhang B."/>
            <person name="Ji P."/>
            <person name="Bell-Sakyi L."/>
            <person name="Cui X.M."/>
            <person name="Yuan T.T."/>
            <person name="Jiang B.G."/>
            <person name="Yang W.F."/>
            <person name="Lam T.T."/>
            <person name="Chang Q.C."/>
            <person name="Ding S.J."/>
            <person name="Wang X.J."/>
            <person name="Zhu J.G."/>
            <person name="Ruan X.D."/>
            <person name="Zhao L."/>
            <person name="Wei J.T."/>
            <person name="Ye R.Z."/>
            <person name="Que T.C."/>
            <person name="Du C.H."/>
            <person name="Zhou Y.H."/>
            <person name="Cheng J.X."/>
            <person name="Dai P.F."/>
            <person name="Guo W.B."/>
            <person name="Han X.H."/>
            <person name="Huang E.J."/>
            <person name="Li L.F."/>
            <person name="Wei W."/>
            <person name="Gao Y.C."/>
            <person name="Liu J.Z."/>
            <person name="Shao H.Z."/>
            <person name="Wang X."/>
            <person name="Wang C.C."/>
            <person name="Yang T.C."/>
            <person name="Huo Q.B."/>
            <person name="Li W."/>
            <person name="Chen H.Y."/>
            <person name="Chen S.E."/>
            <person name="Zhou L.G."/>
            <person name="Ni X.B."/>
            <person name="Tian J.H."/>
            <person name="Sheng Y."/>
            <person name="Liu T."/>
            <person name="Pan Y.S."/>
            <person name="Xia L.Y."/>
            <person name="Li J."/>
            <person name="Zhao F."/>
            <person name="Cao W.C."/>
        </authorList>
    </citation>
    <scope>NUCLEOTIDE SEQUENCE [LARGE SCALE GENOMIC DNA]</scope>
    <source>
        <strain evidence="1">HaeL-2018</strain>
    </source>
</reference>
<comment type="caution">
    <text evidence="1">The sequence shown here is derived from an EMBL/GenBank/DDBJ whole genome shotgun (WGS) entry which is preliminary data.</text>
</comment>
<dbReference type="EMBL" id="JABSTR010000008">
    <property type="protein sequence ID" value="KAH9378176.1"/>
    <property type="molecule type" value="Genomic_DNA"/>
</dbReference>
<accession>A0A9J6GTY0</accession>
<evidence type="ECO:0000313" key="2">
    <source>
        <dbReference type="Proteomes" id="UP000821853"/>
    </source>
</evidence>
<organism evidence="1 2">
    <name type="scientific">Haemaphysalis longicornis</name>
    <name type="common">Bush tick</name>
    <dbReference type="NCBI Taxonomy" id="44386"/>
    <lineage>
        <taxon>Eukaryota</taxon>
        <taxon>Metazoa</taxon>
        <taxon>Ecdysozoa</taxon>
        <taxon>Arthropoda</taxon>
        <taxon>Chelicerata</taxon>
        <taxon>Arachnida</taxon>
        <taxon>Acari</taxon>
        <taxon>Parasitiformes</taxon>
        <taxon>Ixodida</taxon>
        <taxon>Ixodoidea</taxon>
        <taxon>Ixodidae</taxon>
        <taxon>Haemaphysalinae</taxon>
        <taxon>Haemaphysalis</taxon>
    </lineage>
</organism>
<dbReference type="OrthoDB" id="6769794at2759"/>
<proteinExistence type="predicted"/>
<dbReference type="VEuPathDB" id="VectorBase:HLOH_043803"/>
<sequence length="247" mass="28076">MLTKPAQFPGDAFGDVDDWIDQYERVARRNGWTSNHCRQSFYFAWGNTAWIWYENNVASLTSLEVWKERLARAFSYHHRQQRAEDLLQRQIQGRNKSLIGFAEDVLRLSIHANPQPTEEIKLRALVRGVINDIFGGLLRNPPATVNEFFMEATKMEGALTARNDNYDRMTAAPTISSFESAHFSNHASEGCIRELTRDIVLKGLLKLLPSLKSPAFISLVQTVQKEVQRPLLPDGRVDVTLQHPAAA</sequence>
<protein>
    <recommendedName>
        <fullName evidence="3">Retrotransposon gag domain-containing protein</fullName>
    </recommendedName>
</protein>
<keyword evidence="2" id="KW-1185">Reference proteome</keyword>
<dbReference type="PANTHER" id="PTHR33194">
    <property type="entry name" value="ZINC KNUCKLE DOMAINCONTAINING PROTEIN"/>
    <property type="match status" value="1"/>
</dbReference>
<dbReference type="PANTHER" id="PTHR33194:SF4">
    <property type="entry name" value="CCHC-TYPE DOMAIN-CONTAINING PROTEIN"/>
    <property type="match status" value="1"/>
</dbReference>
<dbReference type="Proteomes" id="UP000821853">
    <property type="component" value="Unassembled WGS sequence"/>
</dbReference>
<evidence type="ECO:0000313" key="1">
    <source>
        <dbReference type="EMBL" id="KAH9378176.1"/>
    </source>
</evidence>